<keyword evidence="6 7" id="KW-0472">Membrane</keyword>
<dbReference type="PANTHER" id="PTHR43141:SF2">
    <property type="entry name" value="BLR3729 PROTEIN"/>
    <property type="match status" value="1"/>
</dbReference>
<dbReference type="GO" id="GO:0070069">
    <property type="term" value="C:cytochrome complex"/>
    <property type="evidence" value="ECO:0007669"/>
    <property type="project" value="TreeGrafter"/>
</dbReference>
<keyword evidence="5 7" id="KW-1133">Transmembrane helix</keyword>
<gene>
    <name evidence="8" type="ORF">EV686_104162</name>
</gene>
<organism evidence="8 9">
    <name type="scientific">Paracandidimonas soli</name>
    <dbReference type="NCBI Taxonomy" id="1917182"/>
    <lineage>
        <taxon>Bacteria</taxon>
        <taxon>Pseudomonadati</taxon>
        <taxon>Pseudomonadota</taxon>
        <taxon>Betaproteobacteria</taxon>
        <taxon>Burkholderiales</taxon>
        <taxon>Alcaligenaceae</taxon>
        <taxon>Paracandidimonas</taxon>
    </lineage>
</organism>
<protein>
    <submittedName>
        <fullName evidence="8">Cytochrome bd-I ubiquinol oxidase subunit 2 apoprotein</fullName>
    </submittedName>
</protein>
<dbReference type="Pfam" id="PF02322">
    <property type="entry name" value="Cyt_bd_oxida_II"/>
    <property type="match status" value="1"/>
</dbReference>
<feature type="transmembrane region" description="Helical" evidence="7">
    <location>
        <begin position="73"/>
        <end position="90"/>
    </location>
</feature>
<dbReference type="GO" id="GO:0019646">
    <property type="term" value="P:aerobic electron transport chain"/>
    <property type="evidence" value="ECO:0007669"/>
    <property type="project" value="TreeGrafter"/>
</dbReference>
<evidence type="ECO:0000256" key="5">
    <source>
        <dbReference type="ARBA" id="ARBA00022989"/>
    </source>
</evidence>
<feature type="transmembrane region" description="Helical" evidence="7">
    <location>
        <begin position="23"/>
        <end position="52"/>
    </location>
</feature>
<feature type="transmembrane region" description="Helical" evidence="7">
    <location>
        <begin position="268"/>
        <end position="290"/>
    </location>
</feature>
<keyword evidence="3" id="KW-1003">Cell membrane</keyword>
<dbReference type="Proteomes" id="UP000294692">
    <property type="component" value="Unassembled WGS sequence"/>
</dbReference>
<evidence type="ECO:0000256" key="2">
    <source>
        <dbReference type="ARBA" id="ARBA00007543"/>
    </source>
</evidence>
<proteinExistence type="inferred from homology"/>
<dbReference type="GO" id="GO:0009055">
    <property type="term" value="F:electron transfer activity"/>
    <property type="evidence" value="ECO:0007669"/>
    <property type="project" value="TreeGrafter"/>
</dbReference>
<feature type="transmembrane region" description="Helical" evidence="7">
    <location>
        <begin position="96"/>
        <end position="117"/>
    </location>
</feature>
<evidence type="ECO:0000256" key="4">
    <source>
        <dbReference type="ARBA" id="ARBA00022692"/>
    </source>
</evidence>
<dbReference type="GO" id="GO:0016682">
    <property type="term" value="F:oxidoreductase activity, acting on diphenols and related substances as donors, oxygen as acceptor"/>
    <property type="evidence" value="ECO:0007669"/>
    <property type="project" value="TreeGrafter"/>
</dbReference>
<evidence type="ECO:0000256" key="3">
    <source>
        <dbReference type="ARBA" id="ARBA00022475"/>
    </source>
</evidence>
<evidence type="ECO:0000256" key="6">
    <source>
        <dbReference type="ARBA" id="ARBA00023136"/>
    </source>
</evidence>
<dbReference type="AlphaFoldDB" id="A0A4R3V6L8"/>
<dbReference type="GO" id="GO:0005886">
    <property type="term" value="C:plasma membrane"/>
    <property type="evidence" value="ECO:0007669"/>
    <property type="project" value="UniProtKB-SubCell"/>
</dbReference>
<feature type="transmembrane region" description="Helical" evidence="7">
    <location>
        <begin position="233"/>
        <end position="256"/>
    </location>
</feature>
<feature type="transmembrane region" description="Helical" evidence="7">
    <location>
        <begin position="129"/>
        <end position="151"/>
    </location>
</feature>
<feature type="transmembrane region" description="Helical" evidence="7">
    <location>
        <begin position="206"/>
        <end position="227"/>
    </location>
</feature>
<keyword evidence="4 7" id="KW-0812">Transmembrane</keyword>
<feature type="transmembrane region" description="Helical" evidence="7">
    <location>
        <begin position="163"/>
        <end position="185"/>
    </location>
</feature>
<dbReference type="RefSeq" id="WP_132476489.1">
    <property type="nucleotide sequence ID" value="NZ_JBHRVM010000001.1"/>
</dbReference>
<dbReference type="OrthoDB" id="9776710at2"/>
<keyword evidence="9" id="KW-1185">Reference proteome</keyword>
<name>A0A4R3V6L8_9BURK</name>
<evidence type="ECO:0000256" key="1">
    <source>
        <dbReference type="ARBA" id="ARBA00004651"/>
    </source>
</evidence>
<dbReference type="EMBL" id="SMBX01000004">
    <property type="protein sequence ID" value="TCU99063.1"/>
    <property type="molecule type" value="Genomic_DNA"/>
</dbReference>
<evidence type="ECO:0000256" key="7">
    <source>
        <dbReference type="SAM" id="Phobius"/>
    </source>
</evidence>
<feature type="transmembrane region" description="Helical" evidence="7">
    <location>
        <begin position="310"/>
        <end position="333"/>
    </location>
</feature>
<reference evidence="8 9" key="1">
    <citation type="submission" date="2019-03" db="EMBL/GenBank/DDBJ databases">
        <title>Genomic Encyclopedia of Type Strains, Phase IV (KMG-IV): sequencing the most valuable type-strain genomes for metagenomic binning, comparative biology and taxonomic classification.</title>
        <authorList>
            <person name="Goeker M."/>
        </authorList>
    </citation>
    <scope>NUCLEOTIDE SEQUENCE [LARGE SCALE GENOMIC DNA]</scope>
    <source>
        <strain evidence="8 9">DSM 100048</strain>
    </source>
</reference>
<comment type="caution">
    <text evidence="8">The sequence shown here is derived from an EMBL/GenBank/DDBJ whole genome shotgun (WGS) entry which is preliminary data.</text>
</comment>
<sequence>MIGTLTAALGLGAHDPAFWMPLAMMVVLMIVLAAGVLLDGFDLGVGCLTLFAPQELRLRMLSLLSPWRDANEFWLIMGLGLFLTAFPNAVQPVMDGLYLPLTLLALGTLLRSVAFEFRMRSSSKARARWLGGFALGALMVATSHGLLLARVVTNFEEGTGYDWFALFVVVCVFAAYCLLGATWLIMRVGGELRARALVWGRRAVRWAAAGTVGVSVVLGFANPGVLIKWSDGLHWSVVALLWSGVLFGFVVVEMLLQRQMNHSYRTTAIPFLLVLLILLAMLGGLAYSFFPYIVLDNVTLWDGAASVASLRLLLSCIVIALPVAVIFNVWVYWRMFGLSIAPEPPRFRKAD</sequence>
<dbReference type="InterPro" id="IPR003317">
    <property type="entry name" value="Cyt-d_oxidase_su2"/>
</dbReference>
<comment type="similarity">
    <text evidence="2">Belongs to the cytochrome ubiquinol oxidase subunit 2 family.</text>
</comment>
<dbReference type="PANTHER" id="PTHR43141">
    <property type="entry name" value="CYTOCHROME BD2 SUBUNIT II"/>
    <property type="match status" value="1"/>
</dbReference>
<accession>A0A4R3V6L8</accession>
<comment type="subcellular location">
    <subcellularLocation>
        <location evidence="1">Cell membrane</location>
        <topology evidence="1">Multi-pass membrane protein</topology>
    </subcellularLocation>
</comment>
<evidence type="ECO:0000313" key="9">
    <source>
        <dbReference type="Proteomes" id="UP000294692"/>
    </source>
</evidence>
<evidence type="ECO:0000313" key="8">
    <source>
        <dbReference type="EMBL" id="TCU99063.1"/>
    </source>
</evidence>